<keyword evidence="4" id="KW-1185">Reference proteome</keyword>
<dbReference type="Proteomes" id="UP000239250">
    <property type="component" value="Chromosome"/>
</dbReference>
<accession>A0A2K8NVQ9</accession>
<reference evidence="3" key="2">
    <citation type="journal article" date="2018" name="Elife">
        <title>Firefly genomes illuminate parallel origins of bioluminescence in beetles.</title>
        <authorList>
            <person name="Fallon T.R."/>
            <person name="Lower S.E."/>
            <person name="Chang C.H."/>
            <person name="Bessho-Uehara M."/>
            <person name="Martin G.J."/>
            <person name="Bewick A.J."/>
            <person name="Behringer M."/>
            <person name="Debat H.J."/>
            <person name="Wong I."/>
            <person name="Day J.C."/>
            <person name="Suvorov A."/>
            <person name="Silva C.J."/>
            <person name="Stanger-Hall K.F."/>
            <person name="Hall D.W."/>
            <person name="Schmitz R.J."/>
            <person name="Nelson D.R."/>
            <person name="Lewis S.M."/>
            <person name="Shigenobu S."/>
            <person name="Bybee S.M."/>
            <person name="Larracuente A.M."/>
            <person name="Oba Y."/>
            <person name="Weng J.K."/>
        </authorList>
    </citation>
    <scope>NUCLEOTIDE SEQUENCE</scope>
    <source>
        <strain evidence="3">NJ-2016</strain>
    </source>
</reference>
<dbReference type="EMBL" id="CP027019">
    <property type="protein sequence ID" value="AVP49503.1"/>
    <property type="molecule type" value="Genomic_DNA"/>
</dbReference>
<dbReference type="EMBL" id="CP024963">
    <property type="protein sequence ID" value="ATZ16831.1"/>
    <property type="molecule type" value="Genomic_DNA"/>
</dbReference>
<reference evidence="2 4" key="1">
    <citation type="submission" date="2017-11" db="EMBL/GenBank/DDBJ databases">
        <title>Genome sequence of Entomoplasma luminosum PIMN-1 (ATCC 49195).</title>
        <authorList>
            <person name="Lo W.-S."/>
            <person name="Gasparich G.E."/>
            <person name="Kuo C.-H."/>
        </authorList>
    </citation>
    <scope>NUCLEOTIDE SEQUENCE [LARGE SCALE GENOMIC DNA]</scope>
    <source>
        <strain evidence="2 4">PIMN-1</strain>
    </source>
</reference>
<keyword evidence="1" id="KW-0472">Membrane</keyword>
<protein>
    <submittedName>
        <fullName evidence="2">Uncharacterized protein</fullName>
    </submittedName>
</protein>
<feature type="transmembrane region" description="Helical" evidence="1">
    <location>
        <begin position="108"/>
        <end position="127"/>
    </location>
</feature>
<dbReference type="RefSeq" id="WP_025734428.1">
    <property type="nucleotide sequence ID" value="NZ_CP024963.1"/>
</dbReference>
<feature type="transmembrane region" description="Helical" evidence="1">
    <location>
        <begin position="48"/>
        <end position="69"/>
    </location>
</feature>
<feature type="transmembrane region" description="Helical" evidence="1">
    <location>
        <begin position="81"/>
        <end position="102"/>
    </location>
</feature>
<evidence type="ECO:0000313" key="3">
    <source>
        <dbReference type="EMBL" id="AVP49503.1"/>
    </source>
</evidence>
<keyword evidence="1" id="KW-0812">Transmembrane</keyword>
<feature type="transmembrane region" description="Helical" evidence="1">
    <location>
        <begin position="20"/>
        <end position="42"/>
    </location>
</feature>
<gene>
    <name evidence="3" type="ORF">C5T88_02915</name>
    <name evidence="2" type="ORF">ELUMI_v1c01030</name>
</gene>
<name>A0A2K8NVQ9_9MOLU</name>
<dbReference type="OrthoDB" id="400661at2"/>
<evidence type="ECO:0000313" key="5">
    <source>
        <dbReference type="Proteomes" id="UP000239250"/>
    </source>
</evidence>
<keyword evidence="1" id="KW-1133">Transmembrane helix</keyword>
<evidence type="ECO:0000313" key="2">
    <source>
        <dbReference type="EMBL" id="ATZ16831.1"/>
    </source>
</evidence>
<sequence>MKSAIHKIKNIKINNKWKVISYTSLVALIAILTLVLGILVGFKTISWNWMTGLVLGFIFSLLGIYVVIFATKTLVKNENYFLYYFFYVLRVGIYATPLIMGFLIPNLIFNWIGILLGLTPVLLIPLFKNEIL</sequence>
<organism evidence="2 4">
    <name type="scientific">Williamsoniiplasma luminosum</name>
    <dbReference type="NCBI Taxonomy" id="214888"/>
    <lineage>
        <taxon>Bacteria</taxon>
        <taxon>Bacillati</taxon>
        <taxon>Mycoplasmatota</taxon>
        <taxon>Mollicutes</taxon>
        <taxon>Entomoplasmatales</taxon>
        <taxon>Williamsoniiplasma</taxon>
    </lineage>
</organism>
<proteinExistence type="predicted"/>
<reference evidence="5" key="3">
    <citation type="submission" date="2018-02" db="EMBL/GenBank/DDBJ databases">
        <title>Firefly genomes illuminate parallel origins of bioluminescence in beetles.</title>
        <authorList>
            <person name="Fallon T.R."/>
            <person name="Lower S.E.S."/>
            <person name="Behringer M."/>
            <person name="Weng J.-K."/>
        </authorList>
    </citation>
    <scope>NUCLEOTIDE SEQUENCE [LARGE SCALE GENOMIC DNA]</scope>
</reference>
<dbReference type="AlphaFoldDB" id="A0A2K8NVQ9"/>
<dbReference type="Proteomes" id="UP000232063">
    <property type="component" value="Chromosome"/>
</dbReference>
<evidence type="ECO:0000256" key="1">
    <source>
        <dbReference type="SAM" id="Phobius"/>
    </source>
</evidence>
<dbReference type="NCBIfam" id="NF033688">
    <property type="entry name" value="MG406_fam"/>
    <property type="match status" value="1"/>
</dbReference>
<evidence type="ECO:0000313" key="4">
    <source>
        <dbReference type="Proteomes" id="UP000232063"/>
    </source>
</evidence>
<dbReference type="KEGG" id="elj:ELUMI_v1c01030"/>